<feature type="transmembrane region" description="Helical" evidence="10">
    <location>
        <begin position="178"/>
        <end position="197"/>
    </location>
</feature>
<evidence type="ECO:0000256" key="11">
    <source>
        <dbReference type="SAM" id="MobiDB-lite"/>
    </source>
</evidence>
<accession>A0ABD6EPC4</accession>
<comment type="similarity">
    <text evidence="2 10">Belongs to the ATG9 family.</text>
</comment>
<dbReference type="EMBL" id="JBGFUD010003279">
    <property type="protein sequence ID" value="MFH4978527.1"/>
    <property type="molecule type" value="Genomic_DNA"/>
</dbReference>
<dbReference type="AlphaFoldDB" id="A0ABD6EPC4"/>
<dbReference type="PANTHER" id="PTHR13038">
    <property type="entry name" value="APG9 AUTOPHAGY 9"/>
    <property type="match status" value="1"/>
</dbReference>
<feature type="compositionally biased region" description="Low complexity" evidence="11">
    <location>
        <begin position="765"/>
        <end position="774"/>
    </location>
</feature>
<comment type="caution">
    <text evidence="12">The sequence shown here is derived from an EMBL/GenBank/DDBJ whole genome shotgun (WGS) entry which is preliminary data.</text>
</comment>
<evidence type="ECO:0000256" key="5">
    <source>
        <dbReference type="ARBA" id="ARBA00022692"/>
    </source>
</evidence>
<feature type="region of interest" description="Disordered" evidence="11">
    <location>
        <begin position="32"/>
        <end position="60"/>
    </location>
</feature>
<evidence type="ECO:0000256" key="8">
    <source>
        <dbReference type="ARBA" id="ARBA00023055"/>
    </source>
</evidence>
<feature type="transmembrane region" description="Helical" evidence="10">
    <location>
        <begin position="458"/>
        <end position="477"/>
    </location>
</feature>
<comment type="subcellular location">
    <subcellularLocation>
        <location evidence="1 10">Preautophagosomal structure membrane</location>
        <topology evidence="1 10">Multi-pass membrane protein</topology>
    </subcellularLocation>
</comment>
<evidence type="ECO:0000256" key="10">
    <source>
        <dbReference type="RuleBase" id="RU364027"/>
    </source>
</evidence>
<evidence type="ECO:0000256" key="3">
    <source>
        <dbReference type="ARBA" id="ARBA00018074"/>
    </source>
</evidence>
<comment type="function">
    <text evidence="10">Phospholipid scramblase involved in autophagy. Cycles between the preautophagosomal structure/phagophore assembly site (PAS) and the cytoplasmic vesicle pool and supplies membrane for the growing autophagosome. Lipid scramblase activity plays a key role in preautophagosomal structure/phagophore assembly by distributing the phospholipids that arrive through ATG2 from the cytoplasmic to the luminal leaflet of the bilayer, thereby driving autophagosomal membrane expansion.</text>
</comment>
<keyword evidence="4 10" id="KW-0813">Transport</keyword>
<dbReference type="GO" id="GO:0034045">
    <property type="term" value="C:phagophore assembly site membrane"/>
    <property type="evidence" value="ECO:0007669"/>
    <property type="project" value="UniProtKB-SubCell"/>
</dbReference>
<keyword evidence="9 10" id="KW-0472">Membrane</keyword>
<evidence type="ECO:0000313" key="12">
    <source>
        <dbReference type="EMBL" id="MFH4978527.1"/>
    </source>
</evidence>
<dbReference type="Pfam" id="PF04109">
    <property type="entry name" value="ATG9"/>
    <property type="match status" value="1"/>
</dbReference>
<evidence type="ECO:0000256" key="1">
    <source>
        <dbReference type="ARBA" id="ARBA00004511"/>
    </source>
</evidence>
<dbReference type="GO" id="GO:0006869">
    <property type="term" value="P:lipid transport"/>
    <property type="evidence" value="ECO:0007669"/>
    <property type="project" value="UniProtKB-KW"/>
</dbReference>
<evidence type="ECO:0000313" key="13">
    <source>
        <dbReference type="Proteomes" id="UP001608902"/>
    </source>
</evidence>
<feature type="transmembrane region" description="Helical" evidence="10">
    <location>
        <begin position="116"/>
        <end position="141"/>
    </location>
</feature>
<keyword evidence="7 10" id="KW-0072">Autophagy</keyword>
<feature type="transmembrane region" description="Helical" evidence="10">
    <location>
        <begin position="341"/>
        <end position="366"/>
    </location>
</feature>
<evidence type="ECO:0000256" key="6">
    <source>
        <dbReference type="ARBA" id="ARBA00022989"/>
    </source>
</evidence>
<proteinExistence type="inferred from homology"/>
<reference evidence="12 13" key="1">
    <citation type="submission" date="2024-08" db="EMBL/GenBank/DDBJ databases">
        <title>Gnathostoma spinigerum genome.</title>
        <authorList>
            <person name="Gonzalez-Bertolin B."/>
            <person name="Monzon S."/>
            <person name="Zaballos A."/>
            <person name="Jimenez P."/>
            <person name="Dekumyoy P."/>
            <person name="Varona S."/>
            <person name="Cuesta I."/>
            <person name="Sumanam S."/>
            <person name="Adisakwattana P."/>
            <person name="Gasser R.B."/>
            <person name="Hernandez-Gonzalez A."/>
            <person name="Young N.D."/>
            <person name="Perteguer M.J."/>
        </authorList>
    </citation>
    <scope>NUCLEOTIDE SEQUENCE [LARGE SCALE GENOMIC DNA]</scope>
    <source>
        <strain evidence="12">AL3</strain>
        <tissue evidence="12">Liver</tissue>
    </source>
</reference>
<keyword evidence="8 10" id="KW-0445">Lipid transport</keyword>
<keyword evidence="5 10" id="KW-0812">Transmembrane</keyword>
<dbReference type="PANTHER" id="PTHR13038:SF10">
    <property type="entry name" value="AUTOPHAGY-RELATED PROTEIN 9"/>
    <property type="match status" value="1"/>
</dbReference>
<dbReference type="Proteomes" id="UP001608902">
    <property type="component" value="Unassembled WGS sequence"/>
</dbReference>
<name>A0ABD6EPC4_9BILA</name>
<protein>
    <recommendedName>
        <fullName evidence="3 10">Autophagy-related protein 9</fullName>
    </recommendedName>
</protein>
<evidence type="ECO:0000256" key="7">
    <source>
        <dbReference type="ARBA" id="ARBA00023006"/>
    </source>
</evidence>
<evidence type="ECO:0000256" key="9">
    <source>
        <dbReference type="ARBA" id="ARBA00023136"/>
    </source>
</evidence>
<sequence length="796" mass="90914">MISISAHYIYMPFSRRDRSSYEVIREDEEPASLHALLPSPEQDSYGSSSQSISPRRDPGATELFGGPPMSHVIVGGQPEDSEPLHSAISPQNRWDHIRNLDHFFTRVYEYHRGGGFLCIVSQEIFSLLQFLFVVIFSTFLLECVDYQVLFKSKNTTADGLPLSGKRKLVDCIQSNCTAHFHALTTFCIIFAIFFWLFRAFLVTRRLLEFYDIHRFYERALGILDEELINLKWSEVVKRVCQVQPHIHLIISRDRLNPLDIYQRILRFQNYFVAMVNQEVLPPVIHLPLIGAVPYLSTGLLYNLKWLLFSGPLSPWKGLYAVDEEYKNSQNIPRLASEMERLVLHVGLANLLLSPFILLYQILFSFFSYGELLRREPAAFAVRRYSNYGRFKLRHFNELNHELKSRLSHSYVAAGQYMDQFQSFFVEILAKNIAFVAGALFAVLAVLSAWDEDVLTVEHVLTVMTLSGVIVVLCRSFVRDENQVWCPEKLMEQILLHIDYRPDTWKGNAHTDTVRREFGYLFQLKAQYLLEELLSPILTPWILIFRIRPKAREFVEFFNEFTVSVDSLGDICSFATFDLRAHGDPTWTGEMQESVMVEGETLTKKKMARDGKTEMSLLRFKMLNPEWTPPEDAKLFLENIDREKTEGATSPMDIAQMADALRLPHTMISSVTYPVQHPITRASLQHDLESLDISLSTMALRNRRDRLISSGGAGAHVIEPNNEASVFGSSLAPTSVGPVSDIWGVPAQSTFTVRPRLVRRSEIRYSGSGDISSTDSGEEPDAEYKDDNNPPGTFSIS</sequence>
<feature type="compositionally biased region" description="Low complexity" evidence="11">
    <location>
        <begin position="38"/>
        <end position="53"/>
    </location>
</feature>
<dbReference type="InterPro" id="IPR007241">
    <property type="entry name" value="Autophagy-rel_prot_9"/>
</dbReference>
<evidence type="ECO:0000256" key="2">
    <source>
        <dbReference type="ARBA" id="ARBA00006185"/>
    </source>
</evidence>
<keyword evidence="13" id="KW-1185">Reference proteome</keyword>
<keyword evidence="6 10" id="KW-1133">Transmembrane helix</keyword>
<dbReference type="GO" id="GO:0006914">
    <property type="term" value="P:autophagy"/>
    <property type="evidence" value="ECO:0007669"/>
    <property type="project" value="UniProtKB-KW"/>
</dbReference>
<feature type="region of interest" description="Disordered" evidence="11">
    <location>
        <begin position="762"/>
        <end position="796"/>
    </location>
</feature>
<feature type="transmembrane region" description="Helical" evidence="10">
    <location>
        <begin position="427"/>
        <end position="446"/>
    </location>
</feature>
<organism evidence="12 13">
    <name type="scientific">Gnathostoma spinigerum</name>
    <dbReference type="NCBI Taxonomy" id="75299"/>
    <lineage>
        <taxon>Eukaryota</taxon>
        <taxon>Metazoa</taxon>
        <taxon>Ecdysozoa</taxon>
        <taxon>Nematoda</taxon>
        <taxon>Chromadorea</taxon>
        <taxon>Rhabditida</taxon>
        <taxon>Spirurina</taxon>
        <taxon>Gnathostomatomorpha</taxon>
        <taxon>Gnathostomatoidea</taxon>
        <taxon>Gnathostomatidae</taxon>
        <taxon>Gnathostoma</taxon>
    </lineage>
</organism>
<gene>
    <name evidence="12" type="ORF">AB6A40_005236</name>
</gene>
<evidence type="ECO:0000256" key="4">
    <source>
        <dbReference type="ARBA" id="ARBA00022448"/>
    </source>
</evidence>